<dbReference type="Proteomes" id="UP000828390">
    <property type="component" value="Unassembled WGS sequence"/>
</dbReference>
<name>A0A9D4CT70_DREPO</name>
<dbReference type="EMBL" id="JAIWYP010000012">
    <property type="protein sequence ID" value="KAH3731250.1"/>
    <property type="molecule type" value="Genomic_DNA"/>
</dbReference>
<comment type="caution">
    <text evidence="1">The sequence shown here is derived from an EMBL/GenBank/DDBJ whole genome shotgun (WGS) entry which is preliminary data.</text>
</comment>
<evidence type="ECO:0000313" key="1">
    <source>
        <dbReference type="EMBL" id="KAH3731250.1"/>
    </source>
</evidence>
<dbReference type="AlphaFoldDB" id="A0A9D4CT70"/>
<organism evidence="1 2">
    <name type="scientific">Dreissena polymorpha</name>
    <name type="common">Zebra mussel</name>
    <name type="synonym">Mytilus polymorpha</name>
    <dbReference type="NCBI Taxonomy" id="45954"/>
    <lineage>
        <taxon>Eukaryota</taxon>
        <taxon>Metazoa</taxon>
        <taxon>Spiralia</taxon>
        <taxon>Lophotrochozoa</taxon>
        <taxon>Mollusca</taxon>
        <taxon>Bivalvia</taxon>
        <taxon>Autobranchia</taxon>
        <taxon>Heteroconchia</taxon>
        <taxon>Euheterodonta</taxon>
        <taxon>Imparidentia</taxon>
        <taxon>Neoheterodontei</taxon>
        <taxon>Myida</taxon>
        <taxon>Dreissenoidea</taxon>
        <taxon>Dreissenidae</taxon>
        <taxon>Dreissena</taxon>
    </lineage>
</organism>
<accession>A0A9D4CT70</accession>
<keyword evidence="2" id="KW-1185">Reference proteome</keyword>
<sequence>MSFLGCIGQLMQNTGLQELLETVYAPNAVVHILSGKAVSRVVRSHILVDDALNTLILEKILPAAFQPGHIVSTEISSKDRDELKIVEDLKALFDGVHSKDLEVPLVNENGALNEVLSRRTE</sequence>
<dbReference type="PANTHER" id="PTHR46704">
    <property type="entry name" value="CXC DOMAIN-CONTAINING PROTEIN-RELATED"/>
    <property type="match status" value="1"/>
</dbReference>
<protein>
    <submittedName>
        <fullName evidence="1">Uncharacterized protein</fullName>
    </submittedName>
</protein>
<reference evidence="1" key="2">
    <citation type="submission" date="2020-11" db="EMBL/GenBank/DDBJ databases">
        <authorList>
            <person name="McCartney M.A."/>
            <person name="Auch B."/>
            <person name="Kono T."/>
            <person name="Mallez S."/>
            <person name="Becker A."/>
            <person name="Gohl D.M."/>
            <person name="Silverstein K.A.T."/>
            <person name="Koren S."/>
            <person name="Bechman K.B."/>
            <person name="Herman A."/>
            <person name="Abrahante J.E."/>
            <person name="Garbe J."/>
        </authorList>
    </citation>
    <scope>NUCLEOTIDE SEQUENCE</scope>
    <source>
        <strain evidence="1">Duluth1</strain>
        <tissue evidence="1">Whole animal</tissue>
    </source>
</reference>
<evidence type="ECO:0000313" key="2">
    <source>
        <dbReference type="Proteomes" id="UP000828390"/>
    </source>
</evidence>
<proteinExistence type="predicted"/>
<reference evidence="1" key="1">
    <citation type="journal article" date="2019" name="bioRxiv">
        <title>The Genome of the Zebra Mussel, Dreissena polymorpha: A Resource for Invasive Species Research.</title>
        <authorList>
            <person name="McCartney M.A."/>
            <person name="Auch B."/>
            <person name="Kono T."/>
            <person name="Mallez S."/>
            <person name="Zhang Y."/>
            <person name="Obille A."/>
            <person name="Becker A."/>
            <person name="Abrahante J.E."/>
            <person name="Garbe J."/>
            <person name="Badalamenti J.P."/>
            <person name="Herman A."/>
            <person name="Mangelson H."/>
            <person name="Liachko I."/>
            <person name="Sullivan S."/>
            <person name="Sone E.D."/>
            <person name="Koren S."/>
            <person name="Silverstein K.A.T."/>
            <person name="Beckman K.B."/>
            <person name="Gohl D.M."/>
        </authorList>
    </citation>
    <scope>NUCLEOTIDE SEQUENCE</scope>
    <source>
        <strain evidence="1">Duluth1</strain>
        <tissue evidence="1">Whole animal</tissue>
    </source>
</reference>
<dbReference type="PANTHER" id="PTHR46704:SF1">
    <property type="entry name" value="TELOMERE LENGTH REGULATION PROTEIN TEL2 HOMOLOG"/>
    <property type="match status" value="1"/>
</dbReference>
<gene>
    <name evidence="1" type="ORF">DPMN_057258</name>
</gene>